<gene>
    <name evidence="1" type="ORF">RAMLITH_10905</name>
</gene>
<evidence type="ECO:0000313" key="2">
    <source>
        <dbReference type="Proteomes" id="UP000521868"/>
    </source>
</evidence>
<name>A0A7X6DFR6_9BURK</name>
<comment type="caution">
    <text evidence="1">The sequence shown here is derived from an EMBL/GenBank/DDBJ whole genome shotgun (WGS) entry which is preliminary data.</text>
</comment>
<protein>
    <submittedName>
        <fullName evidence="1">Fructose-2,6-bisphosphatase</fullName>
    </submittedName>
</protein>
<dbReference type="AlphaFoldDB" id="A0A7X6DFR6"/>
<dbReference type="SUPFAM" id="SSF53254">
    <property type="entry name" value="Phosphoglycerate mutase-like"/>
    <property type="match status" value="1"/>
</dbReference>
<proteinExistence type="predicted"/>
<evidence type="ECO:0000313" key="1">
    <source>
        <dbReference type="EMBL" id="NKE66330.1"/>
    </source>
</evidence>
<sequence length="181" mass="20296">MSGTLVVWRHPRAAGAVGRCIGRTDLPVPRRQAKRLARRIQQVARRRRLPKIVVTSSLRRSADVGRWLARWGWRHVVDPALSELDFGDWDGRPWSAIPVAELDAWCRDFLHYRPGNGESVAELMTRMAAWSAHGARVAVGHGGWLSAARWRLEHGPAEPDCRHWPAAPRHGSSLLLPTPPA</sequence>
<dbReference type="RefSeq" id="WP_168107442.1">
    <property type="nucleotide sequence ID" value="NZ_VTOX01000003.1"/>
</dbReference>
<reference evidence="1 2" key="1">
    <citation type="journal article" date="2020" name="Nature">
        <title>Bacterial chemolithoautotrophy via manganese oxidation.</title>
        <authorList>
            <person name="Yu H."/>
            <person name="Leadbetter J.R."/>
        </authorList>
    </citation>
    <scope>NUCLEOTIDE SEQUENCE [LARGE SCALE GENOMIC DNA]</scope>
    <source>
        <strain evidence="1 2">RBP-1</strain>
    </source>
</reference>
<dbReference type="EMBL" id="VTOX01000003">
    <property type="protein sequence ID" value="NKE66330.1"/>
    <property type="molecule type" value="Genomic_DNA"/>
</dbReference>
<dbReference type="InterPro" id="IPR029033">
    <property type="entry name" value="His_PPase_superfam"/>
</dbReference>
<dbReference type="Pfam" id="PF00300">
    <property type="entry name" value="His_Phos_1"/>
    <property type="match status" value="1"/>
</dbReference>
<dbReference type="InterPro" id="IPR013078">
    <property type="entry name" value="His_Pase_superF_clade-1"/>
</dbReference>
<keyword evidence="2" id="KW-1185">Reference proteome</keyword>
<accession>A0A7X6DFR6</accession>
<organism evidence="1 2">
    <name type="scientific">Ramlibacter lithotrophicus</name>
    <dbReference type="NCBI Taxonomy" id="2606681"/>
    <lineage>
        <taxon>Bacteria</taxon>
        <taxon>Pseudomonadati</taxon>
        <taxon>Pseudomonadota</taxon>
        <taxon>Betaproteobacteria</taxon>
        <taxon>Burkholderiales</taxon>
        <taxon>Comamonadaceae</taxon>
        <taxon>Ramlibacter</taxon>
    </lineage>
</organism>
<dbReference type="Proteomes" id="UP000521868">
    <property type="component" value="Unassembled WGS sequence"/>
</dbReference>
<dbReference type="SMART" id="SM00855">
    <property type="entry name" value="PGAM"/>
    <property type="match status" value="1"/>
</dbReference>
<dbReference type="Gene3D" id="3.40.50.1240">
    <property type="entry name" value="Phosphoglycerate mutase-like"/>
    <property type="match status" value="1"/>
</dbReference>